<dbReference type="SUPFAM" id="SSF53474">
    <property type="entry name" value="alpha/beta-Hydrolases"/>
    <property type="match status" value="1"/>
</dbReference>
<dbReference type="Proteomes" id="UP000247696">
    <property type="component" value="Chromosome"/>
</dbReference>
<keyword evidence="2" id="KW-1185">Reference proteome</keyword>
<dbReference type="InterPro" id="IPR029058">
    <property type="entry name" value="AB_hydrolase_fold"/>
</dbReference>
<sequence>MKNLVDQLGRPGPYDVKVGDLGVTGLPGRIYVPVEGSGGAGRVGRRGRISVPGLVFGHDWCTGVDAYHVTLRHLASWGIAVAAPDTETGFVTDHAGFAADLESSLQVLTGVKFGSGTTVTDPDRLYLAGHGMGAGAAVLTAAGRAPAGQDRQNRPSLRGVIAVYPSDTTPSCYGAARRVETPGLVLDAGRPGTVPAGNASRLAANWRGPVVYRRILKGSPAGFSEPILRKALLGGAGPEFGVQDLLRALMVGFITGDGALDSSLSRDCATFHDPETAVKGTATATRRELFESLPEFGDPVDKLQQALLKL</sequence>
<dbReference type="AlphaFoldDB" id="A0A2Z3YMT1"/>
<reference evidence="2" key="1">
    <citation type="submission" date="2017-11" db="EMBL/GenBank/DDBJ databases">
        <title>Otitis media/interna in a cat caused by the recently described species Corynebacterium provencense.</title>
        <authorList>
            <person name="Kittl S."/>
            <person name="Brodard I."/>
            <person name="Rychener L."/>
            <person name="Jores J."/>
            <person name="Roosje P."/>
            <person name="Gobeli Brawand S."/>
        </authorList>
    </citation>
    <scope>NUCLEOTIDE SEQUENCE [LARGE SCALE GENOMIC DNA]</scope>
    <source>
        <strain evidence="2">17KM38</strain>
    </source>
</reference>
<dbReference type="EMBL" id="CP024988">
    <property type="protein sequence ID" value="AWT25486.1"/>
    <property type="molecule type" value="Genomic_DNA"/>
</dbReference>
<organism evidence="1 2">
    <name type="scientific">Corynebacterium provencense</name>
    <dbReference type="NCBI Taxonomy" id="1737425"/>
    <lineage>
        <taxon>Bacteria</taxon>
        <taxon>Bacillati</taxon>
        <taxon>Actinomycetota</taxon>
        <taxon>Actinomycetes</taxon>
        <taxon>Mycobacteriales</taxon>
        <taxon>Corynebacteriaceae</taxon>
        <taxon>Corynebacterium</taxon>
    </lineage>
</organism>
<gene>
    <name evidence="1" type="ORF">Csp1_06740</name>
</gene>
<evidence type="ECO:0008006" key="3">
    <source>
        <dbReference type="Google" id="ProtNLM"/>
    </source>
</evidence>
<dbReference type="KEGG" id="cpre:Csp1_06740"/>
<evidence type="ECO:0000313" key="2">
    <source>
        <dbReference type="Proteomes" id="UP000247696"/>
    </source>
</evidence>
<name>A0A2Z3YMT1_9CORY</name>
<accession>A0A2Z3YMT1</accession>
<dbReference type="Gene3D" id="3.40.50.1820">
    <property type="entry name" value="alpha/beta hydrolase"/>
    <property type="match status" value="1"/>
</dbReference>
<dbReference type="STRING" id="1737425.GCA_900049755_00621"/>
<proteinExistence type="predicted"/>
<protein>
    <recommendedName>
        <fullName evidence="3">Alpha/beta hydrolase</fullName>
    </recommendedName>
</protein>
<evidence type="ECO:0000313" key="1">
    <source>
        <dbReference type="EMBL" id="AWT25486.1"/>
    </source>
</evidence>